<proteinExistence type="predicted"/>
<dbReference type="PANTHER" id="PTHR33332">
    <property type="entry name" value="REVERSE TRANSCRIPTASE DOMAIN-CONTAINING PROTEIN"/>
    <property type="match status" value="1"/>
</dbReference>
<comment type="caution">
    <text evidence="1">The sequence shown here is derived from an EMBL/GenBank/DDBJ whole genome shotgun (WGS) entry which is preliminary data.</text>
</comment>
<protein>
    <submittedName>
        <fullName evidence="1">Uncharacterized protein</fullName>
    </submittedName>
</protein>
<organism evidence="1 2">
    <name type="scientific">Mycteria americana</name>
    <name type="common">Wood stork</name>
    <dbReference type="NCBI Taxonomy" id="33587"/>
    <lineage>
        <taxon>Eukaryota</taxon>
        <taxon>Metazoa</taxon>
        <taxon>Chordata</taxon>
        <taxon>Craniata</taxon>
        <taxon>Vertebrata</taxon>
        <taxon>Euteleostomi</taxon>
        <taxon>Archelosauria</taxon>
        <taxon>Archosauria</taxon>
        <taxon>Dinosauria</taxon>
        <taxon>Saurischia</taxon>
        <taxon>Theropoda</taxon>
        <taxon>Coelurosauria</taxon>
        <taxon>Aves</taxon>
        <taxon>Neognathae</taxon>
        <taxon>Neoaves</taxon>
        <taxon>Aequornithes</taxon>
        <taxon>Ciconiiformes</taxon>
        <taxon>Ciconiidae</taxon>
        <taxon>Mycteria</taxon>
    </lineage>
</organism>
<dbReference type="EMBL" id="JAUNZN010000046">
    <property type="protein sequence ID" value="KAK4806017.1"/>
    <property type="molecule type" value="Genomic_DNA"/>
</dbReference>
<gene>
    <name evidence="1" type="ORF">QYF61_006994</name>
</gene>
<keyword evidence="2" id="KW-1185">Reference proteome</keyword>
<accession>A0AAN7MXU0</accession>
<reference evidence="1 2" key="1">
    <citation type="journal article" date="2023" name="J. Hered.">
        <title>Chromosome-level genome of the wood stork (Mycteria americana) provides insight into avian chromosome evolution.</title>
        <authorList>
            <person name="Flamio R. Jr."/>
            <person name="Ramstad K.M."/>
        </authorList>
    </citation>
    <scope>NUCLEOTIDE SEQUENCE [LARGE SCALE GENOMIC DNA]</scope>
    <source>
        <strain evidence="1">JAX WOST 10</strain>
    </source>
</reference>
<name>A0AAN7MXU0_MYCAM</name>
<dbReference type="AlphaFoldDB" id="A0AAN7MXU0"/>
<sequence length="177" mass="20206">MSQQCPLTAKANSLLGCIRKSIADRSREVILPLSSALVRSHLEHCVQYWASQYRKVVGLLKQEESLRELGLFSLDKKRLRGSLINECKYLMGWGKEDKGAKLFSVVPSGKTRGDGHSHILMKFHLNTRKHFLPVRVVRHWKMFPREGVESPSMTIFPLTANTLGSRGEDPCWSREKM</sequence>
<evidence type="ECO:0000313" key="1">
    <source>
        <dbReference type="EMBL" id="KAK4806017.1"/>
    </source>
</evidence>
<dbReference type="Proteomes" id="UP001333110">
    <property type="component" value="Unassembled WGS sequence"/>
</dbReference>
<evidence type="ECO:0000313" key="2">
    <source>
        <dbReference type="Proteomes" id="UP001333110"/>
    </source>
</evidence>